<keyword evidence="17" id="KW-0464">Manganese</keyword>
<keyword evidence="9" id="KW-0479">Metal-binding</keyword>
<feature type="domain" description="Exostosin GT47" evidence="22">
    <location>
        <begin position="190"/>
        <end position="443"/>
    </location>
</feature>
<evidence type="ECO:0000256" key="12">
    <source>
        <dbReference type="ARBA" id="ARBA00022989"/>
    </source>
</evidence>
<evidence type="ECO:0000259" key="22">
    <source>
        <dbReference type="Pfam" id="PF03016"/>
    </source>
</evidence>
<dbReference type="AlphaFoldDB" id="A0AAJ6QX28"/>
<dbReference type="Proteomes" id="UP000694867">
    <property type="component" value="Unplaced"/>
</dbReference>
<comment type="subcellular location">
    <subcellularLocation>
        <location evidence="3">Endoplasmic reticulum membrane</location>
        <topology evidence="3">Single-pass type II membrane protein</topology>
    </subcellularLocation>
    <subcellularLocation>
        <location evidence="2">Golgi apparatus</location>
    </subcellularLocation>
</comment>
<dbReference type="KEGG" id="goe:100906181"/>
<evidence type="ECO:0000256" key="2">
    <source>
        <dbReference type="ARBA" id="ARBA00004555"/>
    </source>
</evidence>
<evidence type="ECO:0000256" key="5">
    <source>
        <dbReference type="ARBA" id="ARBA00010271"/>
    </source>
</evidence>
<evidence type="ECO:0000256" key="18">
    <source>
        <dbReference type="ARBA" id="ARBA00050948"/>
    </source>
</evidence>
<evidence type="ECO:0000256" key="8">
    <source>
        <dbReference type="ARBA" id="ARBA00022692"/>
    </source>
</evidence>
<dbReference type="InterPro" id="IPR015338">
    <property type="entry name" value="GT64_dom"/>
</dbReference>
<evidence type="ECO:0000256" key="6">
    <source>
        <dbReference type="ARBA" id="ARBA00022676"/>
    </source>
</evidence>
<keyword evidence="24" id="KW-1185">Reference proteome</keyword>
<evidence type="ECO:0000256" key="3">
    <source>
        <dbReference type="ARBA" id="ARBA00004648"/>
    </source>
</evidence>
<dbReference type="Pfam" id="PF09258">
    <property type="entry name" value="Glyco_transf_64"/>
    <property type="match status" value="1"/>
</dbReference>
<evidence type="ECO:0000256" key="15">
    <source>
        <dbReference type="ARBA" id="ARBA00023157"/>
    </source>
</evidence>
<sequence length="861" mass="99082">MRLYTHTTRCYRVAAAVGVLTICGVLLPLLVMSYLDRKTFPPAKPQELTTLSENERIRLSVRGEKMDLEKKRTNIKLEMENLQLEGETAKENITRKRSDLQRLTEMMSTQKRLRRIAEEAPEGMLSEPLGLPDLGEERSQHVNHGKFRPCTYDECFDYSRCSLRKHFRAFFYSLEEDQLVGVPRMTISELSRAIRSNRHSTPNADEACIFVVFVSAKLKAPNLPALKYWNGDGANHLVVVVDNCTRSNCDHRIPSVESRAIYARQIFPAEQFRDDFDIVLPPLQWKSDPLSYMLPVRRQNTLTFSGTYVRSENEEAAGMRLTSRYIYEEILKNAQYATQSREFCSSRSLGRVQELRGAWVDCEDSRTEPLSESIFALMIAPDEDCFVSTDILSSRLIRAIWHGAIPVILGDSVRLPFDSLLQWRKAVIMVAKARVPEIPLILRTYNDEDIFALRRQGRRLVETYFKTADQFIETLISAVRYKVKVQAFPERSQKTEIVPNLDFGPMNQQLSSETDEALGPLETPYPSLAFQRNFSLTLNYWRDLFNVHFHPHSMSAWRPTDPVLPSDAKFRGSSFGFRPIGFGAGGSGKEFAEALGGNYPREQFTAVVLTYDRPQVLIEGISNFKGLPYLSKVLVVWNGPDSPGPETLTWPEIGVPIQVVKAPVNSLNNRFVPWDAIETEAVLSLDDDARLRHDELIFAFRVWRENRDRVVGFPGRFHAYDSVHRQWNYNSNHSCELSMVLTGAAFFHKFYMYEYTYRMAPEIRQTVDDLMNCEDIALNFLVAHLTRKTPLKVTSKWTFRCPGCPVALSEHDSHFLERHDCINKFSQLYGYNPLLYTQLRADSVLFKTRVPHDRQKCFKFI</sequence>
<comment type="catalytic activity">
    <reaction evidence="18">
        <text>3-O-(beta-D-GlcA-(1-&gt;3)-beta-D-Gal-(1-&gt;3)-beta-D-Gal-(1-&gt;4)-beta-D-Xyl)-L-seryl-[protein] + UDP-N-acetyl-alpha-D-glucosamine = 3-O-(alpha-D-GlcNAc-(1-&gt;4)-beta-D-GlcA-(1-&gt;3)-beta-D-Gal-(1-&gt;3)-beta-D-Gal-(1-&gt;4)-beta-D-Xyl)-L-seryl-[protein] + UDP + H(+)</text>
        <dbReference type="Rhea" id="RHEA:16221"/>
        <dbReference type="Rhea" id="RHEA-COMP:12573"/>
        <dbReference type="Rhea" id="RHEA-COMP:12574"/>
        <dbReference type="ChEBI" id="CHEBI:15378"/>
        <dbReference type="ChEBI" id="CHEBI:57705"/>
        <dbReference type="ChEBI" id="CHEBI:58223"/>
        <dbReference type="ChEBI" id="CHEBI:132093"/>
        <dbReference type="ChEBI" id="CHEBI:132104"/>
        <dbReference type="EC" id="2.4.1.223"/>
    </reaction>
</comment>
<evidence type="ECO:0000259" key="23">
    <source>
        <dbReference type="Pfam" id="PF09258"/>
    </source>
</evidence>
<comment type="similarity">
    <text evidence="5">Belongs to the glycosyltransferase 47 family.</text>
</comment>
<dbReference type="InterPro" id="IPR029044">
    <property type="entry name" value="Nucleotide-diphossugar_trans"/>
</dbReference>
<feature type="transmembrane region" description="Helical" evidence="21">
    <location>
        <begin position="12"/>
        <end position="35"/>
    </location>
</feature>
<dbReference type="GO" id="GO:0001888">
    <property type="term" value="F:glucuronyl-galactosyl-proteoglycan 4-alpha-N-acetylglucosaminyltransferase activity"/>
    <property type="evidence" value="ECO:0007669"/>
    <property type="project" value="UniProtKB-EC"/>
</dbReference>
<dbReference type="SUPFAM" id="SSF53448">
    <property type="entry name" value="Nucleotide-diphospho-sugar transferases"/>
    <property type="match status" value="1"/>
</dbReference>
<keyword evidence="6" id="KW-0328">Glycosyltransferase</keyword>
<keyword evidence="15" id="KW-1015">Disulfide bond</keyword>
<dbReference type="GO" id="GO:0005794">
    <property type="term" value="C:Golgi apparatus"/>
    <property type="evidence" value="ECO:0007669"/>
    <property type="project" value="UniProtKB-SubCell"/>
</dbReference>
<gene>
    <name evidence="25" type="primary">LOC100906181</name>
</gene>
<proteinExistence type="inferred from homology"/>
<evidence type="ECO:0000313" key="25">
    <source>
        <dbReference type="RefSeq" id="XP_003748595.2"/>
    </source>
</evidence>
<organism evidence="24 25">
    <name type="scientific">Galendromus occidentalis</name>
    <name type="common">western predatory mite</name>
    <dbReference type="NCBI Taxonomy" id="34638"/>
    <lineage>
        <taxon>Eukaryota</taxon>
        <taxon>Metazoa</taxon>
        <taxon>Ecdysozoa</taxon>
        <taxon>Arthropoda</taxon>
        <taxon>Chelicerata</taxon>
        <taxon>Arachnida</taxon>
        <taxon>Acari</taxon>
        <taxon>Parasitiformes</taxon>
        <taxon>Mesostigmata</taxon>
        <taxon>Gamasina</taxon>
        <taxon>Phytoseioidea</taxon>
        <taxon>Phytoseiidae</taxon>
        <taxon>Typhlodrominae</taxon>
        <taxon>Galendromus</taxon>
    </lineage>
</organism>
<evidence type="ECO:0000256" key="19">
    <source>
        <dbReference type="ARBA" id="ARBA00066812"/>
    </source>
</evidence>
<comment type="cofactor">
    <cofactor evidence="1">
        <name>Mn(2+)</name>
        <dbReference type="ChEBI" id="CHEBI:29035"/>
    </cofactor>
</comment>
<evidence type="ECO:0000256" key="13">
    <source>
        <dbReference type="ARBA" id="ARBA00023034"/>
    </source>
</evidence>
<feature type="domain" description="Glycosyl transferase 64" evidence="23">
    <location>
        <begin position="604"/>
        <end position="846"/>
    </location>
</feature>
<keyword evidence="13" id="KW-0333">Golgi apparatus</keyword>
<keyword evidence="16" id="KW-0325">Glycoprotein</keyword>
<dbReference type="Gene3D" id="3.90.550.10">
    <property type="entry name" value="Spore Coat Polysaccharide Biosynthesis Protein SpsA, Chain A"/>
    <property type="match status" value="1"/>
</dbReference>
<dbReference type="InterPro" id="IPR004263">
    <property type="entry name" value="Exostosin"/>
</dbReference>
<dbReference type="GO" id="GO:0046872">
    <property type="term" value="F:metal ion binding"/>
    <property type="evidence" value="ECO:0007669"/>
    <property type="project" value="UniProtKB-KW"/>
</dbReference>
<evidence type="ECO:0000256" key="1">
    <source>
        <dbReference type="ARBA" id="ARBA00001936"/>
    </source>
</evidence>
<dbReference type="RefSeq" id="XP_003748595.2">
    <property type="nucleotide sequence ID" value="XM_003748547.2"/>
</dbReference>
<dbReference type="InterPro" id="IPR040911">
    <property type="entry name" value="Exostosin_GT47"/>
</dbReference>
<dbReference type="Pfam" id="PF03016">
    <property type="entry name" value="Exostosin_GT47"/>
    <property type="match status" value="1"/>
</dbReference>
<evidence type="ECO:0000256" key="9">
    <source>
        <dbReference type="ARBA" id="ARBA00022723"/>
    </source>
</evidence>
<comment type="pathway">
    <text evidence="4">Glycan metabolism; heparan sulfate biosynthesis.</text>
</comment>
<evidence type="ECO:0000256" key="11">
    <source>
        <dbReference type="ARBA" id="ARBA00022968"/>
    </source>
</evidence>
<keyword evidence="12 21" id="KW-1133">Transmembrane helix</keyword>
<keyword evidence="20" id="KW-0175">Coiled coil</keyword>
<evidence type="ECO:0000313" key="24">
    <source>
        <dbReference type="Proteomes" id="UP000694867"/>
    </source>
</evidence>
<accession>A0AAJ6QX28</accession>
<keyword evidence="8 21" id="KW-0812">Transmembrane</keyword>
<keyword evidence="7" id="KW-0808">Transferase</keyword>
<evidence type="ECO:0000256" key="10">
    <source>
        <dbReference type="ARBA" id="ARBA00022824"/>
    </source>
</evidence>
<name>A0AAJ6QX28_9ACAR</name>
<evidence type="ECO:0000256" key="14">
    <source>
        <dbReference type="ARBA" id="ARBA00023136"/>
    </source>
</evidence>
<protein>
    <recommendedName>
        <fullName evidence="19">glucuronosyl-galactosyl-proteoglycan 4-alpha-N-acetylglucosaminyltransferase</fullName>
        <ecNumber evidence="19">2.4.1.223</ecNumber>
    </recommendedName>
</protein>
<evidence type="ECO:0000256" key="20">
    <source>
        <dbReference type="SAM" id="Coils"/>
    </source>
</evidence>
<dbReference type="FunFam" id="3.90.550.10:FF:000033">
    <property type="entry name" value="Exostosin-like glycosyltransferase 3"/>
    <property type="match status" value="1"/>
</dbReference>
<evidence type="ECO:0000256" key="7">
    <source>
        <dbReference type="ARBA" id="ARBA00022679"/>
    </source>
</evidence>
<keyword evidence="14 21" id="KW-0472">Membrane</keyword>
<keyword evidence="11" id="KW-0735">Signal-anchor</keyword>
<dbReference type="EC" id="2.4.1.223" evidence="19"/>
<evidence type="ECO:0000256" key="17">
    <source>
        <dbReference type="ARBA" id="ARBA00023211"/>
    </source>
</evidence>
<dbReference type="GeneID" id="100906181"/>
<dbReference type="GO" id="GO:0005789">
    <property type="term" value="C:endoplasmic reticulum membrane"/>
    <property type="evidence" value="ECO:0007669"/>
    <property type="project" value="UniProtKB-SubCell"/>
</dbReference>
<evidence type="ECO:0000256" key="16">
    <source>
        <dbReference type="ARBA" id="ARBA00023180"/>
    </source>
</evidence>
<keyword evidence="10" id="KW-0256">Endoplasmic reticulum</keyword>
<dbReference type="PANTHER" id="PTHR48261">
    <property type="entry name" value="ACETYLGLUCOSAMINYLTRANSFERASE"/>
    <property type="match status" value="1"/>
</dbReference>
<reference evidence="25" key="1">
    <citation type="submission" date="2025-08" db="UniProtKB">
        <authorList>
            <consortium name="RefSeq"/>
        </authorList>
    </citation>
    <scope>IDENTIFICATION</scope>
</reference>
<evidence type="ECO:0000256" key="21">
    <source>
        <dbReference type="SAM" id="Phobius"/>
    </source>
</evidence>
<dbReference type="PANTHER" id="PTHR48261:SF4">
    <property type="entry name" value="EXOSTOSIN LIKE GLYCOSYLTRANSFERASE 3"/>
    <property type="match status" value="1"/>
</dbReference>
<evidence type="ECO:0000256" key="4">
    <source>
        <dbReference type="ARBA" id="ARBA00005093"/>
    </source>
</evidence>
<dbReference type="GO" id="GO:0015012">
    <property type="term" value="P:heparan sulfate proteoglycan biosynthetic process"/>
    <property type="evidence" value="ECO:0007669"/>
    <property type="project" value="UniProtKB-ARBA"/>
</dbReference>
<feature type="coiled-coil region" evidence="20">
    <location>
        <begin position="65"/>
        <end position="99"/>
    </location>
</feature>